<feature type="coiled-coil region" evidence="8">
    <location>
        <begin position="92"/>
        <end position="119"/>
    </location>
</feature>
<keyword evidence="4 7" id="KW-0256">Endoplasmic reticulum</keyword>
<comment type="similarity">
    <text evidence="2 7">Belongs to the DPM3 family.</text>
</comment>
<evidence type="ECO:0000313" key="10">
    <source>
        <dbReference type="Proteomes" id="UP000838412"/>
    </source>
</evidence>
<organism evidence="9 10">
    <name type="scientific">Branchiostoma lanceolatum</name>
    <name type="common">Common lancelet</name>
    <name type="synonym">Amphioxus lanceolatum</name>
    <dbReference type="NCBI Taxonomy" id="7740"/>
    <lineage>
        <taxon>Eukaryota</taxon>
        <taxon>Metazoa</taxon>
        <taxon>Chordata</taxon>
        <taxon>Cephalochordata</taxon>
        <taxon>Leptocardii</taxon>
        <taxon>Amphioxiformes</taxon>
        <taxon>Branchiostomatidae</taxon>
        <taxon>Branchiostoma</taxon>
    </lineage>
</organism>
<protein>
    <recommendedName>
        <fullName evidence="7">Dolichol-phosphate mannosyltransferase subunit 3</fullName>
    </recommendedName>
</protein>
<evidence type="ECO:0000256" key="2">
    <source>
        <dbReference type="ARBA" id="ARBA00010430"/>
    </source>
</evidence>
<keyword evidence="10" id="KW-1185">Reference proteome</keyword>
<keyword evidence="3" id="KW-0812">Transmembrane</keyword>
<dbReference type="AlphaFoldDB" id="A0A8K0A068"/>
<proteinExistence type="inferred from homology"/>
<dbReference type="UniPathway" id="UPA00378"/>
<comment type="subunit">
    <text evidence="7">Component of the dolichol-phosphate mannose (DPM) synthase complex.</text>
</comment>
<comment type="pathway">
    <text evidence="7">Protein modification; protein glycosylation.</text>
</comment>
<dbReference type="InterPro" id="IPR013174">
    <property type="entry name" value="DPM3"/>
</dbReference>
<dbReference type="Pfam" id="PF08285">
    <property type="entry name" value="DPM3"/>
    <property type="match status" value="1"/>
</dbReference>
<sequence length="121" mass="12882">MILHVLYTPVASCDDKVAAVAVGGGAPPGYVGMSGVGPGANTTHTAVEGGRLGARNITFMFLALFSPQAPMYLLMTFACYSLATIGYRVATFNDCEDAAKELQQEIEEARRDLMKKGLKFS</sequence>
<dbReference type="GO" id="GO:0006506">
    <property type="term" value="P:GPI anchor biosynthetic process"/>
    <property type="evidence" value="ECO:0007669"/>
    <property type="project" value="TreeGrafter"/>
</dbReference>
<dbReference type="EMBL" id="OV696690">
    <property type="protein sequence ID" value="CAH1265548.1"/>
    <property type="molecule type" value="Genomic_DNA"/>
</dbReference>
<keyword evidence="8" id="KW-0175">Coiled coil</keyword>
<evidence type="ECO:0000256" key="3">
    <source>
        <dbReference type="ARBA" id="ARBA00022692"/>
    </source>
</evidence>
<evidence type="ECO:0000256" key="7">
    <source>
        <dbReference type="RuleBase" id="RU365085"/>
    </source>
</evidence>
<keyword evidence="6" id="KW-0472">Membrane</keyword>
<comment type="subcellular location">
    <subcellularLocation>
        <location evidence="1 7">Endoplasmic reticulum membrane</location>
        <topology evidence="1 7">Multi-pass membrane protein</topology>
    </subcellularLocation>
</comment>
<accession>A0A8K0A068</accession>
<evidence type="ECO:0000313" key="9">
    <source>
        <dbReference type="EMBL" id="CAH1265548.1"/>
    </source>
</evidence>
<dbReference type="PANTHER" id="PTHR16433">
    <property type="entry name" value="DOLICHOL-PHOSPHATE MANNOSYLTRANSFERASE SUBUNIT 3"/>
    <property type="match status" value="1"/>
</dbReference>
<evidence type="ECO:0000256" key="5">
    <source>
        <dbReference type="ARBA" id="ARBA00022989"/>
    </source>
</evidence>
<evidence type="ECO:0000256" key="4">
    <source>
        <dbReference type="ARBA" id="ARBA00022824"/>
    </source>
</evidence>
<dbReference type="OrthoDB" id="2014333at2759"/>
<name>A0A8K0A068_BRALA</name>
<comment type="function">
    <text evidence="7">Stabilizer subunit of the dolichol-phosphate mannose (DPM) synthase complex; tethers catalytic subunit to the ER.</text>
</comment>
<evidence type="ECO:0000256" key="8">
    <source>
        <dbReference type="SAM" id="Coils"/>
    </source>
</evidence>
<gene>
    <name evidence="9" type="primary">DPM3</name>
    <name evidence="9" type="ORF">BLAG_LOCUS19492</name>
</gene>
<evidence type="ECO:0000256" key="1">
    <source>
        <dbReference type="ARBA" id="ARBA00004477"/>
    </source>
</evidence>
<dbReference type="GO" id="GO:0033185">
    <property type="term" value="C:dolichol-phosphate-mannose synthase complex"/>
    <property type="evidence" value="ECO:0007669"/>
    <property type="project" value="TreeGrafter"/>
</dbReference>
<reference evidence="9" key="1">
    <citation type="submission" date="2022-01" db="EMBL/GenBank/DDBJ databases">
        <authorList>
            <person name="Braso-Vives M."/>
        </authorList>
    </citation>
    <scope>NUCLEOTIDE SEQUENCE</scope>
</reference>
<dbReference type="GO" id="GO:0005789">
    <property type="term" value="C:endoplasmic reticulum membrane"/>
    <property type="evidence" value="ECO:0007669"/>
    <property type="project" value="UniProtKB-SubCell"/>
</dbReference>
<dbReference type="PANTHER" id="PTHR16433:SF0">
    <property type="entry name" value="DOLICHOL-PHOSPHATE MANNOSYLTRANSFERASE SUBUNIT 3"/>
    <property type="match status" value="1"/>
</dbReference>
<evidence type="ECO:0000256" key="6">
    <source>
        <dbReference type="ARBA" id="ARBA00023136"/>
    </source>
</evidence>
<keyword evidence="5" id="KW-1133">Transmembrane helix</keyword>
<dbReference type="Proteomes" id="UP000838412">
    <property type="component" value="Chromosome 5"/>
</dbReference>